<accession>A0ABS3Z5L3</accession>
<dbReference type="EMBL" id="JAGHKO010000024">
    <property type="protein sequence ID" value="MBO9205460.1"/>
    <property type="molecule type" value="Genomic_DNA"/>
</dbReference>
<dbReference type="RefSeq" id="WP_209145047.1">
    <property type="nucleotide sequence ID" value="NZ_JAGHKO010000024.1"/>
</dbReference>
<evidence type="ECO:0000313" key="3">
    <source>
        <dbReference type="Proteomes" id="UP000677244"/>
    </source>
</evidence>
<comment type="caution">
    <text evidence="2">The sequence shown here is derived from an EMBL/GenBank/DDBJ whole genome shotgun (WGS) entry which is preliminary data.</text>
</comment>
<dbReference type="Proteomes" id="UP000677244">
    <property type="component" value="Unassembled WGS sequence"/>
</dbReference>
<name>A0ABS3Z5L3_9BACT</name>
<evidence type="ECO:0000313" key="2">
    <source>
        <dbReference type="EMBL" id="MBO9205460.1"/>
    </source>
</evidence>
<evidence type="ECO:0000256" key="1">
    <source>
        <dbReference type="SAM" id="MobiDB-lite"/>
    </source>
</evidence>
<feature type="compositionally biased region" description="Pro residues" evidence="1">
    <location>
        <begin position="462"/>
        <end position="477"/>
    </location>
</feature>
<organism evidence="2 3">
    <name type="scientific">Niastella soli</name>
    <dbReference type="NCBI Taxonomy" id="2821487"/>
    <lineage>
        <taxon>Bacteria</taxon>
        <taxon>Pseudomonadati</taxon>
        <taxon>Bacteroidota</taxon>
        <taxon>Chitinophagia</taxon>
        <taxon>Chitinophagales</taxon>
        <taxon>Chitinophagaceae</taxon>
        <taxon>Niastella</taxon>
    </lineage>
</organism>
<protein>
    <submittedName>
        <fullName evidence="2">Uncharacterized protein</fullName>
    </submittedName>
</protein>
<proteinExistence type="predicted"/>
<feature type="region of interest" description="Disordered" evidence="1">
    <location>
        <begin position="456"/>
        <end position="488"/>
    </location>
</feature>
<feature type="region of interest" description="Disordered" evidence="1">
    <location>
        <begin position="1"/>
        <end position="26"/>
    </location>
</feature>
<sequence>MSAAYYTRPVRRSSITDTEPDEGVGEEESVYHAPYLHEDCEQCEAALLEAINEDQWQSEELLPALNEAYFNQMECDPFSIYRHFHPYYSFNYSPYERQFKPIALAGKRPGTDLRIGDVLLMRSILSNNTKQAVITEPRLRSHLDLGTAIAQKPGLYARVYGNVGGNYNSNGFIRVLDNYNRTPDDVIIIRKINYGEGEAYDESAEALAESPSPNLKYRKYGKSGGGGYMYAGDRSINYGQLIAENNLSDFEAKTARHFLETEGGIDSINTYDNQVVTWGFGFAGKSGNLMIALYHLFSSNEAARKEFNSNGIFLTSEKKGDLSITADGQTYTGDDALKFWKLSEPFLNILIQLSQKYAKDVFNAQWQTFKRIHRQVFTAFDDPSFLANITDEVERNKAKAAVLHAHHHYPAFNPPAAYRNASSFEEVLTIYVTRSSRYGSVQGTANHWRTSLNKIFSGSAPAPGPTPPTPTPTPPDPATMSLRGSVGRGGQNNVEDVLKVQSLLIAAGIPILVTGFIQDNEGDVTILAIYHYQAKKKLKSYDGRIDPNGSTIKALMRGS</sequence>
<keyword evidence="3" id="KW-1185">Reference proteome</keyword>
<reference evidence="2 3" key="1">
    <citation type="submission" date="2021-03" db="EMBL/GenBank/DDBJ databases">
        <title>Assistant Professor.</title>
        <authorList>
            <person name="Huq M.A."/>
        </authorList>
    </citation>
    <scope>NUCLEOTIDE SEQUENCE [LARGE SCALE GENOMIC DNA]</scope>
    <source>
        <strain evidence="2 3">MAH-29</strain>
    </source>
</reference>
<gene>
    <name evidence="2" type="ORF">J7I42_34540</name>
</gene>